<evidence type="ECO:0000256" key="9">
    <source>
        <dbReference type="SAM" id="Phobius"/>
    </source>
</evidence>
<feature type="region of interest" description="Disordered" evidence="8">
    <location>
        <begin position="237"/>
        <end position="256"/>
    </location>
</feature>
<keyword evidence="5 9" id="KW-0812">Transmembrane</keyword>
<dbReference type="GO" id="GO:1903785">
    <property type="term" value="P:L-valine transmembrane transport"/>
    <property type="evidence" value="ECO:0007669"/>
    <property type="project" value="TreeGrafter"/>
</dbReference>
<keyword evidence="7 9" id="KW-0472">Membrane</keyword>
<evidence type="ECO:0000256" key="6">
    <source>
        <dbReference type="ARBA" id="ARBA00022989"/>
    </source>
</evidence>
<feature type="transmembrane region" description="Helical" evidence="9">
    <location>
        <begin position="184"/>
        <end position="204"/>
    </location>
</feature>
<evidence type="ECO:0000256" key="3">
    <source>
        <dbReference type="ARBA" id="ARBA00022448"/>
    </source>
</evidence>
<sequence length="256" mass="26585">MKQNNLGWKQGVKDGLPIALGYLSVSFTFGMAAAAAGLSAGEAVMISATNLTSAGQFAGLTLIQTQASLLEMALTTLVINLRYALMSLSLAQKLDPAMSRLQKAVLAFGNTDEIFAVAVSHPIVRFHYMLGLILTPMAGWVGGTFLGCAFSALLPEAVRAAFAVAIYGMFIAIVAPVARQLKSVAVVVGIAVAMSVTLHFCRLFSWISEGFSIILCTLAAAALGAWRFPVHEAQSPASASTPALAGEKTSSDSAAG</sequence>
<dbReference type="AlphaFoldDB" id="A0A412FK14"/>
<dbReference type="PANTHER" id="PTHR34979:SF1">
    <property type="entry name" value="INNER MEMBRANE PROTEIN YGAZ"/>
    <property type="match status" value="1"/>
</dbReference>
<keyword evidence="11" id="KW-1185">Reference proteome</keyword>
<feature type="transmembrane region" description="Helical" evidence="9">
    <location>
        <begin position="211"/>
        <end position="228"/>
    </location>
</feature>
<accession>A0A412FK14</accession>
<dbReference type="EMBL" id="QRUP01000027">
    <property type="protein sequence ID" value="RGR68492.1"/>
    <property type="molecule type" value="Genomic_DNA"/>
</dbReference>
<name>A0A412FK14_9FIRM</name>
<dbReference type="GO" id="GO:0005886">
    <property type="term" value="C:plasma membrane"/>
    <property type="evidence" value="ECO:0007669"/>
    <property type="project" value="UniProtKB-SubCell"/>
</dbReference>
<comment type="subcellular location">
    <subcellularLocation>
        <location evidence="1">Cell membrane</location>
        <topology evidence="1">Multi-pass membrane protein</topology>
    </subcellularLocation>
</comment>
<keyword evidence="3" id="KW-0813">Transport</keyword>
<keyword evidence="6 9" id="KW-1133">Transmembrane helix</keyword>
<feature type="transmembrane region" description="Helical" evidence="9">
    <location>
        <begin position="20"/>
        <end position="41"/>
    </location>
</feature>
<dbReference type="Pfam" id="PF03591">
    <property type="entry name" value="AzlC"/>
    <property type="match status" value="1"/>
</dbReference>
<keyword evidence="4" id="KW-1003">Cell membrane</keyword>
<evidence type="ECO:0000313" key="11">
    <source>
        <dbReference type="Proteomes" id="UP000284178"/>
    </source>
</evidence>
<dbReference type="Proteomes" id="UP000284178">
    <property type="component" value="Unassembled WGS sequence"/>
</dbReference>
<comment type="similarity">
    <text evidence="2">Belongs to the AzlC family.</text>
</comment>
<feature type="transmembrane region" description="Helical" evidence="9">
    <location>
        <begin position="160"/>
        <end position="178"/>
    </location>
</feature>
<evidence type="ECO:0000256" key="5">
    <source>
        <dbReference type="ARBA" id="ARBA00022692"/>
    </source>
</evidence>
<comment type="caution">
    <text evidence="10">The sequence shown here is derived from an EMBL/GenBank/DDBJ whole genome shotgun (WGS) entry which is preliminary data.</text>
</comment>
<dbReference type="GeneID" id="83016894"/>
<dbReference type="InterPro" id="IPR011606">
    <property type="entry name" value="Brnchd-chn_aa_trnsp_permease"/>
</dbReference>
<evidence type="ECO:0000256" key="1">
    <source>
        <dbReference type="ARBA" id="ARBA00004651"/>
    </source>
</evidence>
<evidence type="ECO:0000256" key="2">
    <source>
        <dbReference type="ARBA" id="ARBA00010735"/>
    </source>
</evidence>
<feature type="transmembrane region" description="Helical" evidence="9">
    <location>
        <begin position="130"/>
        <end position="153"/>
    </location>
</feature>
<organism evidence="10 11">
    <name type="scientific">Holdemania filiformis</name>
    <dbReference type="NCBI Taxonomy" id="61171"/>
    <lineage>
        <taxon>Bacteria</taxon>
        <taxon>Bacillati</taxon>
        <taxon>Bacillota</taxon>
        <taxon>Erysipelotrichia</taxon>
        <taxon>Erysipelotrichales</taxon>
        <taxon>Erysipelotrichaceae</taxon>
        <taxon>Holdemania</taxon>
    </lineage>
</organism>
<evidence type="ECO:0000256" key="8">
    <source>
        <dbReference type="SAM" id="MobiDB-lite"/>
    </source>
</evidence>
<dbReference type="RefSeq" id="WP_117896062.1">
    <property type="nucleotide sequence ID" value="NZ_CABJCV010000027.1"/>
</dbReference>
<evidence type="ECO:0000256" key="4">
    <source>
        <dbReference type="ARBA" id="ARBA00022475"/>
    </source>
</evidence>
<dbReference type="PANTHER" id="PTHR34979">
    <property type="entry name" value="INNER MEMBRANE PROTEIN YGAZ"/>
    <property type="match status" value="1"/>
</dbReference>
<evidence type="ECO:0000313" key="10">
    <source>
        <dbReference type="EMBL" id="RGR68492.1"/>
    </source>
</evidence>
<protein>
    <submittedName>
        <fullName evidence="10">Branched-chain amino acid ABC transporter permease</fullName>
    </submittedName>
</protein>
<evidence type="ECO:0000256" key="7">
    <source>
        <dbReference type="ARBA" id="ARBA00023136"/>
    </source>
</evidence>
<proteinExistence type="inferred from homology"/>
<reference evidence="10 11" key="1">
    <citation type="submission" date="2018-08" db="EMBL/GenBank/DDBJ databases">
        <title>A genome reference for cultivated species of the human gut microbiota.</title>
        <authorList>
            <person name="Zou Y."/>
            <person name="Xue W."/>
            <person name="Luo G."/>
        </authorList>
    </citation>
    <scope>NUCLEOTIDE SEQUENCE [LARGE SCALE GENOMIC DNA]</scope>
    <source>
        <strain evidence="10 11">AF24-29</strain>
    </source>
</reference>
<gene>
    <name evidence="10" type="ORF">DWY25_15970</name>
</gene>